<evidence type="ECO:0000313" key="1">
    <source>
        <dbReference type="EMBL" id="MBJ7536270.1"/>
    </source>
</evidence>
<name>A0A934JRV5_9GAMM</name>
<gene>
    <name evidence="1" type="ORF">I8J31_01105</name>
</gene>
<dbReference type="RefSeq" id="WP_199466342.1">
    <property type="nucleotide sequence ID" value="NZ_JAEMNX010000001.1"/>
</dbReference>
<dbReference type="AlphaFoldDB" id="A0A934JRV5"/>
<sequence length="162" mass="18000">MTEHSIEFLGQKFSYPSTWQGAFSILVVCASATILAVTLSPEQIESIGVAFGTESDKQFNDELIIIQEKLSQENAVLKAEISRLTQVANIPVSEKQAIALKIEASEKAIGDAYSKAIETQMERQETISTVVPSSNLQQRVISFEKAQLEQQIGWLQQQQQQQ</sequence>
<accession>A0A934JRV5</accession>
<keyword evidence="2" id="KW-1185">Reference proteome</keyword>
<dbReference type="EMBL" id="JAEMNX010000001">
    <property type="protein sequence ID" value="MBJ7536270.1"/>
    <property type="molecule type" value="Genomic_DNA"/>
</dbReference>
<comment type="caution">
    <text evidence="1">The sequence shown here is derived from an EMBL/GenBank/DDBJ whole genome shotgun (WGS) entry which is preliminary data.</text>
</comment>
<proteinExistence type="predicted"/>
<reference evidence="1" key="1">
    <citation type="submission" date="2020-12" db="EMBL/GenBank/DDBJ databases">
        <title>Marinomonas arctica sp. nov., a psychrotolerant bacterium isolated from the Arctic.</title>
        <authorList>
            <person name="Zhang Y."/>
        </authorList>
    </citation>
    <scope>NUCLEOTIDE SEQUENCE</scope>
    <source>
        <strain evidence="1">C1424</strain>
    </source>
</reference>
<evidence type="ECO:0000313" key="2">
    <source>
        <dbReference type="Proteomes" id="UP000628710"/>
    </source>
</evidence>
<dbReference type="Proteomes" id="UP000628710">
    <property type="component" value="Unassembled WGS sequence"/>
</dbReference>
<organism evidence="1 2">
    <name type="scientific">Marinomonas transparens</name>
    <dbReference type="NCBI Taxonomy" id="2795388"/>
    <lineage>
        <taxon>Bacteria</taxon>
        <taxon>Pseudomonadati</taxon>
        <taxon>Pseudomonadota</taxon>
        <taxon>Gammaproteobacteria</taxon>
        <taxon>Oceanospirillales</taxon>
        <taxon>Oceanospirillaceae</taxon>
        <taxon>Marinomonas</taxon>
    </lineage>
</organism>
<protein>
    <submittedName>
        <fullName evidence="1">Uncharacterized protein</fullName>
    </submittedName>
</protein>